<dbReference type="InterPro" id="IPR029044">
    <property type="entry name" value="Nucleotide-diphossugar_trans"/>
</dbReference>
<dbReference type="Pfam" id="PF02348">
    <property type="entry name" value="CTP_transf_3"/>
    <property type="match status" value="1"/>
</dbReference>
<dbReference type="GO" id="GO:0008781">
    <property type="term" value="F:N-acylneuraminate cytidylyltransferase activity"/>
    <property type="evidence" value="ECO:0007669"/>
    <property type="project" value="TreeGrafter"/>
</dbReference>
<proteinExistence type="predicted"/>
<organism evidence="1">
    <name type="scientific">candidate division CPR3 bacterium</name>
    <dbReference type="NCBI Taxonomy" id="2268181"/>
    <lineage>
        <taxon>Bacteria</taxon>
        <taxon>Bacteria division CPR3</taxon>
    </lineage>
</organism>
<protein>
    <submittedName>
        <fullName evidence="1">Acylneuraminate cytidylyltransferase family protein</fullName>
    </submittedName>
</protein>
<accession>A0A7V3N452</accession>
<comment type="caution">
    <text evidence="1">The sequence shown here is derived from an EMBL/GenBank/DDBJ whole genome shotgun (WGS) entry which is preliminary data.</text>
</comment>
<evidence type="ECO:0000313" key="1">
    <source>
        <dbReference type="EMBL" id="HFZ08594.1"/>
    </source>
</evidence>
<dbReference type="EMBL" id="DTGG01000019">
    <property type="protein sequence ID" value="HFZ08594.1"/>
    <property type="molecule type" value="Genomic_DNA"/>
</dbReference>
<keyword evidence="1" id="KW-0548">Nucleotidyltransferase</keyword>
<dbReference type="SUPFAM" id="SSF53448">
    <property type="entry name" value="Nucleotide-diphospho-sugar transferases"/>
    <property type="match status" value="1"/>
</dbReference>
<dbReference type="PANTHER" id="PTHR21485:SF6">
    <property type="entry name" value="N-ACYLNEURAMINATE CYTIDYLYLTRANSFERASE-RELATED"/>
    <property type="match status" value="1"/>
</dbReference>
<dbReference type="InterPro" id="IPR050793">
    <property type="entry name" value="CMP-NeuNAc_synthase"/>
</dbReference>
<reference evidence="1" key="1">
    <citation type="journal article" date="2020" name="mSystems">
        <title>Genome- and Community-Level Interaction Insights into Carbon Utilization and Element Cycling Functions of Hydrothermarchaeota in Hydrothermal Sediment.</title>
        <authorList>
            <person name="Zhou Z."/>
            <person name="Liu Y."/>
            <person name="Xu W."/>
            <person name="Pan J."/>
            <person name="Luo Z.H."/>
            <person name="Li M."/>
        </authorList>
    </citation>
    <scope>NUCLEOTIDE SEQUENCE [LARGE SCALE GENOMIC DNA]</scope>
    <source>
        <strain evidence="1">SpSt-757</strain>
    </source>
</reference>
<sequence>MKNCQILALVPARGGSKGVPHKNIKELAGKPLIAYTIEEARKSKYISRIVVSTDDPRIARIATKYGAEVPFLRPKRLAKDNTPTLPVLRHAIEYLMQEEGYSPEVVVLLQPTTPLRTHKSIDRGIEMFFKNNRQTLISVTQVKENPYWMKVLRGRFLYPFIKTSAKYLRRQDLPRVYLLNGALYITETRKLMRTDPFNGKAIGFVMDRSESLDIDEEEDFLLAEAVFKKIS</sequence>
<keyword evidence="1" id="KW-0808">Transferase</keyword>
<gene>
    <name evidence="1" type="ORF">ENV41_00470</name>
</gene>
<dbReference type="AlphaFoldDB" id="A0A7V3N452"/>
<dbReference type="Gene3D" id="3.90.550.10">
    <property type="entry name" value="Spore Coat Polysaccharide Biosynthesis Protein SpsA, Chain A"/>
    <property type="match status" value="1"/>
</dbReference>
<dbReference type="PANTHER" id="PTHR21485">
    <property type="entry name" value="HAD SUPERFAMILY MEMBERS CMAS AND KDSC"/>
    <property type="match status" value="1"/>
</dbReference>
<dbReference type="InterPro" id="IPR003329">
    <property type="entry name" value="Cytidylyl_trans"/>
</dbReference>
<name>A0A7V3N452_UNCC3</name>
<dbReference type="CDD" id="cd02513">
    <property type="entry name" value="CMP-NeuAc_Synthase"/>
    <property type="match status" value="1"/>
</dbReference>